<evidence type="ECO:0000313" key="3">
    <source>
        <dbReference type="Proteomes" id="UP000306340"/>
    </source>
</evidence>
<comment type="caution">
    <text evidence="2">The sequence shown here is derived from an EMBL/GenBank/DDBJ whole genome shotgun (WGS) entry which is preliminary data.</text>
</comment>
<dbReference type="AlphaFoldDB" id="A0A4U0Z5B8"/>
<dbReference type="InterPro" id="IPR029058">
    <property type="entry name" value="AB_hydrolase_fold"/>
</dbReference>
<dbReference type="InterPro" id="IPR050266">
    <property type="entry name" value="AB_hydrolase_sf"/>
</dbReference>
<evidence type="ECO:0000313" key="2">
    <source>
        <dbReference type="EMBL" id="TKA97704.1"/>
    </source>
</evidence>
<dbReference type="InterPro" id="IPR000073">
    <property type="entry name" value="AB_hydrolase_1"/>
</dbReference>
<dbReference type="Gene3D" id="3.40.50.1820">
    <property type="entry name" value="alpha/beta hydrolase"/>
    <property type="match status" value="1"/>
</dbReference>
<dbReference type="EMBL" id="SWAU01000026">
    <property type="protein sequence ID" value="TKA97704.1"/>
    <property type="molecule type" value="Genomic_DNA"/>
</dbReference>
<dbReference type="SUPFAM" id="SSF53474">
    <property type="entry name" value="alpha/beta-Hydrolases"/>
    <property type="match status" value="1"/>
</dbReference>
<evidence type="ECO:0000259" key="1">
    <source>
        <dbReference type="Pfam" id="PF12697"/>
    </source>
</evidence>
<keyword evidence="2" id="KW-0378">Hydrolase</keyword>
<gene>
    <name evidence="2" type="ORF">FAZ78_04700</name>
</gene>
<protein>
    <submittedName>
        <fullName evidence="2">Alpha/beta hydrolase</fullName>
    </submittedName>
</protein>
<sequence length="313" mass="33969">MAIEPMRAAAQTMLLDGIETRYYSAGTGETVVLLHNGHAGTPGEVASSLMWHGVFASFADRFHVVALDRLGQGRTANPAGPDAYGHDASAAHTLAFLKALGAGPFHLVGHDEGAFVAAQLAFEHPDLIASVTLVAANALTPGSDRRSIVLSDPVLPLLSPASLRWHYERASRSHLAVSDVWMDEATEIAGLGKTREAVRIMADEERHLRQQMGQWNARRAALHRRIHAEGLPCPTLIVWGFDDPIAPFENARYLMELLAVSQRDTELRIFNAAGHFPHWEQPAAFSRVVTGFVAQAKALAAATRARRSAKKAE</sequence>
<dbReference type="RefSeq" id="WP_136791528.1">
    <property type="nucleotide sequence ID" value="NZ_SWAU01000026.1"/>
</dbReference>
<reference evidence="2 3" key="1">
    <citation type="submission" date="2019-04" db="EMBL/GenBank/DDBJ databases">
        <title>Crypto-aerobic microbial life in anoxic (sulfidic) marine sediments.</title>
        <authorList>
            <person name="Bhattacharya S."/>
            <person name="Roy C."/>
            <person name="Mondal N."/>
            <person name="Sarkar J."/>
            <person name="Mandal S."/>
            <person name="Rameez M.J."/>
            <person name="Ghosh W."/>
        </authorList>
    </citation>
    <scope>NUCLEOTIDE SEQUENCE [LARGE SCALE GENOMIC DNA]</scope>
    <source>
        <strain evidence="2 3">SBBC</strain>
    </source>
</reference>
<proteinExistence type="predicted"/>
<name>A0A4U0Z5B8_9RHOB</name>
<dbReference type="PANTHER" id="PTHR43798">
    <property type="entry name" value="MONOACYLGLYCEROL LIPASE"/>
    <property type="match status" value="1"/>
</dbReference>
<accession>A0A4U0Z5B8</accession>
<dbReference type="Pfam" id="PF12697">
    <property type="entry name" value="Abhydrolase_6"/>
    <property type="match status" value="1"/>
</dbReference>
<dbReference type="GO" id="GO:0016020">
    <property type="term" value="C:membrane"/>
    <property type="evidence" value="ECO:0007669"/>
    <property type="project" value="TreeGrafter"/>
</dbReference>
<dbReference type="Proteomes" id="UP000306340">
    <property type="component" value="Unassembled WGS sequence"/>
</dbReference>
<organism evidence="2 3">
    <name type="scientific">Cereibacter changlensis</name>
    <dbReference type="NCBI Taxonomy" id="402884"/>
    <lineage>
        <taxon>Bacteria</taxon>
        <taxon>Pseudomonadati</taxon>
        <taxon>Pseudomonadota</taxon>
        <taxon>Alphaproteobacteria</taxon>
        <taxon>Rhodobacterales</taxon>
        <taxon>Paracoccaceae</taxon>
        <taxon>Cereibacter</taxon>
    </lineage>
</organism>
<dbReference type="PRINTS" id="PR00111">
    <property type="entry name" value="ABHYDROLASE"/>
</dbReference>
<dbReference type="GO" id="GO:0016787">
    <property type="term" value="F:hydrolase activity"/>
    <property type="evidence" value="ECO:0007669"/>
    <property type="project" value="UniProtKB-KW"/>
</dbReference>
<dbReference type="PANTHER" id="PTHR43798:SF33">
    <property type="entry name" value="HYDROLASE, PUTATIVE (AFU_ORTHOLOGUE AFUA_2G14860)-RELATED"/>
    <property type="match status" value="1"/>
</dbReference>
<feature type="domain" description="AB hydrolase-1" evidence="1">
    <location>
        <begin position="31"/>
        <end position="287"/>
    </location>
</feature>